<dbReference type="AlphaFoldDB" id="A0A061DWC6"/>
<dbReference type="Proteomes" id="UP000026915">
    <property type="component" value="Chromosome 2"/>
</dbReference>
<keyword evidence="2" id="KW-1185">Reference proteome</keyword>
<gene>
    <name evidence="1" type="ORF">TCM_006215</name>
</gene>
<dbReference type="HOGENOM" id="CLU_2610829_0_0_1"/>
<organism evidence="1 2">
    <name type="scientific">Theobroma cacao</name>
    <name type="common">Cacao</name>
    <name type="synonym">Cocoa</name>
    <dbReference type="NCBI Taxonomy" id="3641"/>
    <lineage>
        <taxon>Eukaryota</taxon>
        <taxon>Viridiplantae</taxon>
        <taxon>Streptophyta</taxon>
        <taxon>Embryophyta</taxon>
        <taxon>Tracheophyta</taxon>
        <taxon>Spermatophyta</taxon>
        <taxon>Magnoliopsida</taxon>
        <taxon>eudicotyledons</taxon>
        <taxon>Gunneridae</taxon>
        <taxon>Pentapetalae</taxon>
        <taxon>rosids</taxon>
        <taxon>malvids</taxon>
        <taxon>Malvales</taxon>
        <taxon>Malvaceae</taxon>
        <taxon>Byttnerioideae</taxon>
        <taxon>Theobroma</taxon>
    </lineage>
</organism>
<dbReference type="InParanoid" id="A0A061DWC6"/>
<proteinExistence type="predicted"/>
<name>A0A061DWC6_THECC</name>
<dbReference type="EMBL" id="CM001880">
    <property type="protein sequence ID" value="EOX97114.1"/>
    <property type="molecule type" value="Genomic_DNA"/>
</dbReference>
<dbReference type="Gramene" id="EOX97114">
    <property type="protein sequence ID" value="EOX97114"/>
    <property type="gene ID" value="TCM_006215"/>
</dbReference>
<accession>A0A061DWC6</accession>
<evidence type="ECO:0000313" key="2">
    <source>
        <dbReference type="Proteomes" id="UP000026915"/>
    </source>
</evidence>
<sequence length="79" mass="8504">MEEFQGLEWKNDFHRGNSAIVAMTFAGAAGVSLELIATKEPIVKVRPAAGVMTVKSGCYAEIARENSSHCRCSTSIICI</sequence>
<protein>
    <submittedName>
        <fullName evidence="1">Uncharacterized protein</fullName>
    </submittedName>
</protein>
<evidence type="ECO:0000313" key="1">
    <source>
        <dbReference type="EMBL" id="EOX97114.1"/>
    </source>
</evidence>
<reference evidence="1 2" key="1">
    <citation type="journal article" date="2013" name="Genome Biol.">
        <title>The genome sequence of the most widely cultivated cacao type and its use to identify candidate genes regulating pod color.</title>
        <authorList>
            <person name="Motamayor J.C."/>
            <person name="Mockaitis K."/>
            <person name="Schmutz J."/>
            <person name="Haiminen N."/>
            <person name="Iii D.L."/>
            <person name="Cornejo O."/>
            <person name="Findley S.D."/>
            <person name="Zheng P."/>
            <person name="Utro F."/>
            <person name="Royaert S."/>
            <person name="Saski C."/>
            <person name="Jenkins J."/>
            <person name="Podicheti R."/>
            <person name="Zhao M."/>
            <person name="Scheffler B.E."/>
            <person name="Stack J.C."/>
            <person name="Feltus F.A."/>
            <person name="Mustiga G.M."/>
            <person name="Amores F."/>
            <person name="Phillips W."/>
            <person name="Marelli J.P."/>
            <person name="May G.D."/>
            <person name="Shapiro H."/>
            <person name="Ma J."/>
            <person name="Bustamante C.D."/>
            <person name="Schnell R.J."/>
            <person name="Main D."/>
            <person name="Gilbert D."/>
            <person name="Parida L."/>
            <person name="Kuhn D.N."/>
        </authorList>
    </citation>
    <scope>NUCLEOTIDE SEQUENCE [LARGE SCALE GENOMIC DNA]</scope>
    <source>
        <strain evidence="2">cv. Matina 1-6</strain>
    </source>
</reference>